<dbReference type="RefSeq" id="WP_168296146.1">
    <property type="nucleotide sequence ID" value="NZ_CP071604.1"/>
</dbReference>
<proteinExistence type="predicted"/>
<gene>
    <name evidence="1" type="ORF">ABID08_003255</name>
</gene>
<sequence length="143" mass="16026">MSTVTSENWRPSISPDKVRYFILKSREFVVKDVLTEPDPGSNPTDDNMIEILEEHPDDVVERELTSAIWALNEDEQVDLVALAWLGRGDGEASEWDDLRRQAAEAHNAHTALYLLGLPLLPDYLEEALDQFGESSSAAMEGKL</sequence>
<keyword evidence="2" id="KW-1185">Reference proteome</keyword>
<reference evidence="1 2" key="1">
    <citation type="submission" date="2024-06" db="EMBL/GenBank/DDBJ databases">
        <title>Genomic Encyclopedia of Type Strains, Phase IV (KMG-IV): sequencing the most valuable type-strain genomes for metagenomic binning, comparative biology and taxonomic classification.</title>
        <authorList>
            <person name="Goeker M."/>
        </authorList>
    </citation>
    <scope>NUCLEOTIDE SEQUENCE [LARGE SCALE GENOMIC DNA]</scope>
    <source>
        <strain evidence="1 2">DSM 29288</strain>
    </source>
</reference>
<comment type="caution">
    <text evidence="1">The sequence shown here is derived from an EMBL/GenBank/DDBJ whole genome shotgun (WGS) entry which is preliminary data.</text>
</comment>
<accession>A0ABV2MIB4</accession>
<dbReference type="Pfam" id="PF12616">
    <property type="entry name" value="DUF3775"/>
    <property type="match status" value="1"/>
</dbReference>
<evidence type="ECO:0000313" key="1">
    <source>
        <dbReference type="EMBL" id="MET3755884.1"/>
    </source>
</evidence>
<evidence type="ECO:0008006" key="3">
    <source>
        <dbReference type="Google" id="ProtNLM"/>
    </source>
</evidence>
<evidence type="ECO:0000313" key="2">
    <source>
        <dbReference type="Proteomes" id="UP001549077"/>
    </source>
</evidence>
<dbReference type="Proteomes" id="UP001549077">
    <property type="component" value="Unassembled WGS sequence"/>
</dbReference>
<dbReference type="GeneID" id="91150022"/>
<protein>
    <recommendedName>
        <fullName evidence="3">DUF3775 domain-containing protein</fullName>
    </recommendedName>
</protein>
<dbReference type="InterPro" id="IPR022254">
    <property type="entry name" value="DUF3775"/>
</dbReference>
<name>A0ABV2MIB4_9HYPH</name>
<organism evidence="1 2">
    <name type="scientific">Rhizobium binae</name>
    <dbReference type="NCBI Taxonomy" id="1138190"/>
    <lineage>
        <taxon>Bacteria</taxon>
        <taxon>Pseudomonadati</taxon>
        <taxon>Pseudomonadota</taxon>
        <taxon>Alphaproteobacteria</taxon>
        <taxon>Hyphomicrobiales</taxon>
        <taxon>Rhizobiaceae</taxon>
        <taxon>Rhizobium/Agrobacterium group</taxon>
        <taxon>Rhizobium</taxon>
    </lineage>
</organism>
<dbReference type="EMBL" id="JBEPMY010000008">
    <property type="protein sequence ID" value="MET3755884.1"/>
    <property type="molecule type" value="Genomic_DNA"/>
</dbReference>